<reference evidence="9" key="1">
    <citation type="submission" date="2022-04" db="EMBL/GenBank/DDBJ databases">
        <title>A functionally conserved STORR gene fusion in Papaver species that diverged 16.8 million years ago.</title>
        <authorList>
            <person name="Catania T."/>
        </authorList>
    </citation>
    <scope>NUCLEOTIDE SEQUENCE</scope>
    <source>
        <strain evidence="9">S-188037</strain>
    </source>
</reference>
<protein>
    <submittedName>
        <fullName evidence="9">Uncharacterized protein</fullName>
    </submittedName>
</protein>
<dbReference type="EMBL" id="JAJJMB010009331">
    <property type="protein sequence ID" value="KAI3914350.1"/>
    <property type="molecule type" value="Genomic_DNA"/>
</dbReference>
<gene>
    <name evidence="9" type="ORF">MKW98_014957</name>
</gene>
<evidence type="ECO:0000256" key="1">
    <source>
        <dbReference type="ARBA" id="ARBA00011073"/>
    </source>
</evidence>
<evidence type="ECO:0000256" key="5">
    <source>
        <dbReference type="ARBA" id="ARBA00022825"/>
    </source>
</evidence>
<sequence>MESGTSMACPHVSGIAALLKIVHPKWSPGAIKSAIMTTAYNVDNSRKNITRLADGKYATWFELGSGHVDPNKALHPGLVYDVETEDYAQFLCSINYSSRIISEIFVHKKVDCRKSPMASPGDLNYPSFSVVFKSGINTVKYERTVKNVGPKADAVYKVKINSPPSVKITVSPRKLVFSKKDQFLSYKISFSSRSDDMNVTGLGPEKHWSFGSIEWTDGEHNVRSPIAFIWDSTTNTSLIS</sequence>
<keyword evidence="4" id="KW-0378">Hydrolase</keyword>
<evidence type="ECO:0000256" key="4">
    <source>
        <dbReference type="ARBA" id="ARBA00022801"/>
    </source>
</evidence>
<dbReference type="Gene3D" id="2.60.40.2310">
    <property type="match status" value="1"/>
</dbReference>
<name>A0AAD4SP43_9MAGN</name>
<dbReference type="InterPro" id="IPR041469">
    <property type="entry name" value="Subtilisin-like_FN3"/>
</dbReference>
<evidence type="ECO:0000256" key="3">
    <source>
        <dbReference type="ARBA" id="ARBA00022729"/>
    </source>
</evidence>
<dbReference type="PROSITE" id="PS00138">
    <property type="entry name" value="SUBTILASE_SER"/>
    <property type="match status" value="1"/>
</dbReference>
<comment type="caution">
    <text evidence="6">Lacks conserved residue(s) required for the propagation of feature annotation.</text>
</comment>
<dbReference type="AlphaFoldDB" id="A0AAD4SP43"/>
<dbReference type="Proteomes" id="UP001202328">
    <property type="component" value="Unassembled WGS sequence"/>
</dbReference>
<dbReference type="InterPro" id="IPR000209">
    <property type="entry name" value="Peptidase_S8/S53_dom"/>
</dbReference>
<dbReference type="Pfam" id="PF17766">
    <property type="entry name" value="fn3_6"/>
    <property type="match status" value="1"/>
</dbReference>
<dbReference type="InterPro" id="IPR045051">
    <property type="entry name" value="SBT"/>
</dbReference>
<comment type="caution">
    <text evidence="9">The sequence shown here is derived from an EMBL/GenBank/DDBJ whole genome shotgun (WGS) entry which is preliminary data.</text>
</comment>
<dbReference type="InterPro" id="IPR036852">
    <property type="entry name" value="Peptidase_S8/S53_dom_sf"/>
</dbReference>
<dbReference type="PANTHER" id="PTHR10795">
    <property type="entry name" value="PROPROTEIN CONVERTASE SUBTILISIN/KEXIN"/>
    <property type="match status" value="1"/>
</dbReference>
<dbReference type="InterPro" id="IPR023828">
    <property type="entry name" value="Peptidase_S8_Ser-AS"/>
</dbReference>
<evidence type="ECO:0000313" key="10">
    <source>
        <dbReference type="Proteomes" id="UP001202328"/>
    </source>
</evidence>
<dbReference type="Pfam" id="PF00082">
    <property type="entry name" value="Peptidase_S8"/>
    <property type="match status" value="1"/>
</dbReference>
<keyword evidence="5" id="KW-0720">Serine protease</keyword>
<feature type="domain" description="Peptidase S8/S53" evidence="7">
    <location>
        <begin position="2"/>
        <end position="44"/>
    </location>
</feature>
<accession>A0AAD4SP43</accession>
<dbReference type="PROSITE" id="PS51892">
    <property type="entry name" value="SUBTILASE"/>
    <property type="match status" value="1"/>
</dbReference>
<evidence type="ECO:0000256" key="2">
    <source>
        <dbReference type="ARBA" id="ARBA00022670"/>
    </source>
</evidence>
<feature type="domain" description="Subtilisin-like protease fibronectin type-III" evidence="8">
    <location>
        <begin position="122"/>
        <end position="227"/>
    </location>
</feature>
<keyword evidence="10" id="KW-1185">Reference proteome</keyword>
<comment type="similarity">
    <text evidence="1 6">Belongs to the peptidase S8 family.</text>
</comment>
<organism evidence="9 10">
    <name type="scientific">Papaver atlanticum</name>
    <dbReference type="NCBI Taxonomy" id="357466"/>
    <lineage>
        <taxon>Eukaryota</taxon>
        <taxon>Viridiplantae</taxon>
        <taxon>Streptophyta</taxon>
        <taxon>Embryophyta</taxon>
        <taxon>Tracheophyta</taxon>
        <taxon>Spermatophyta</taxon>
        <taxon>Magnoliopsida</taxon>
        <taxon>Ranunculales</taxon>
        <taxon>Papaveraceae</taxon>
        <taxon>Papaveroideae</taxon>
        <taxon>Papaver</taxon>
    </lineage>
</organism>
<evidence type="ECO:0000256" key="6">
    <source>
        <dbReference type="PROSITE-ProRule" id="PRU01240"/>
    </source>
</evidence>
<keyword evidence="3" id="KW-0732">Signal</keyword>
<dbReference type="FunFam" id="2.60.40.2310:FF:000001">
    <property type="entry name" value="Subtilisin-like protease SBT1.5"/>
    <property type="match status" value="1"/>
</dbReference>
<evidence type="ECO:0000259" key="7">
    <source>
        <dbReference type="Pfam" id="PF00082"/>
    </source>
</evidence>
<evidence type="ECO:0000259" key="8">
    <source>
        <dbReference type="Pfam" id="PF17766"/>
    </source>
</evidence>
<dbReference type="SUPFAM" id="SSF52743">
    <property type="entry name" value="Subtilisin-like"/>
    <property type="match status" value="1"/>
</dbReference>
<proteinExistence type="inferred from homology"/>
<evidence type="ECO:0000313" key="9">
    <source>
        <dbReference type="EMBL" id="KAI3914350.1"/>
    </source>
</evidence>
<dbReference type="GO" id="GO:0006508">
    <property type="term" value="P:proteolysis"/>
    <property type="evidence" value="ECO:0007669"/>
    <property type="project" value="UniProtKB-KW"/>
</dbReference>
<dbReference type="Gene3D" id="3.40.50.200">
    <property type="entry name" value="Peptidase S8/S53 domain"/>
    <property type="match status" value="1"/>
</dbReference>
<dbReference type="GO" id="GO:0004252">
    <property type="term" value="F:serine-type endopeptidase activity"/>
    <property type="evidence" value="ECO:0007669"/>
    <property type="project" value="InterPro"/>
</dbReference>
<keyword evidence="2" id="KW-0645">Protease</keyword>